<proteinExistence type="predicted"/>
<evidence type="ECO:0000313" key="1">
    <source>
        <dbReference type="EMBL" id="GIX76533.1"/>
    </source>
</evidence>
<comment type="caution">
    <text evidence="1">The sequence shown here is derived from an EMBL/GenBank/DDBJ whole genome shotgun (WGS) entry which is preliminary data.</text>
</comment>
<sequence>MIVKNSNWNDGYFLNQILSLMDGTFFLTKEAPFFCFIRNYHYLYCACRKRLAHQIVKNSYQRKHTLCHSIHNPGYGFFGKPCVYALIAVEFQ</sequence>
<name>A0AAV4MXT0_CAEEX</name>
<keyword evidence="2" id="KW-1185">Reference proteome</keyword>
<protein>
    <submittedName>
        <fullName evidence="1">Uncharacterized protein</fullName>
    </submittedName>
</protein>
<evidence type="ECO:0000313" key="2">
    <source>
        <dbReference type="Proteomes" id="UP001054945"/>
    </source>
</evidence>
<dbReference type="AlphaFoldDB" id="A0AAV4MXT0"/>
<dbReference type="Proteomes" id="UP001054945">
    <property type="component" value="Unassembled WGS sequence"/>
</dbReference>
<organism evidence="1 2">
    <name type="scientific">Caerostris extrusa</name>
    <name type="common">Bark spider</name>
    <name type="synonym">Caerostris bankana</name>
    <dbReference type="NCBI Taxonomy" id="172846"/>
    <lineage>
        <taxon>Eukaryota</taxon>
        <taxon>Metazoa</taxon>
        <taxon>Ecdysozoa</taxon>
        <taxon>Arthropoda</taxon>
        <taxon>Chelicerata</taxon>
        <taxon>Arachnida</taxon>
        <taxon>Araneae</taxon>
        <taxon>Araneomorphae</taxon>
        <taxon>Entelegynae</taxon>
        <taxon>Araneoidea</taxon>
        <taxon>Araneidae</taxon>
        <taxon>Caerostris</taxon>
    </lineage>
</organism>
<reference evidence="1 2" key="1">
    <citation type="submission" date="2021-06" db="EMBL/GenBank/DDBJ databases">
        <title>Caerostris extrusa draft genome.</title>
        <authorList>
            <person name="Kono N."/>
            <person name="Arakawa K."/>
        </authorList>
    </citation>
    <scope>NUCLEOTIDE SEQUENCE [LARGE SCALE GENOMIC DNA]</scope>
</reference>
<dbReference type="EMBL" id="BPLR01020259">
    <property type="protein sequence ID" value="GIX76533.1"/>
    <property type="molecule type" value="Genomic_DNA"/>
</dbReference>
<gene>
    <name evidence="1" type="ORF">CEXT_656181</name>
</gene>
<accession>A0AAV4MXT0</accession>